<protein>
    <recommendedName>
        <fullName evidence="6">Tetratricopeptide repeat protein</fullName>
    </recommendedName>
</protein>
<dbReference type="SMART" id="SM00028">
    <property type="entry name" value="TPR"/>
    <property type="match status" value="4"/>
</dbReference>
<accession>A0A8S1WYB9</accession>
<organism evidence="4 5">
    <name type="scientific">Paramecium octaurelia</name>
    <dbReference type="NCBI Taxonomy" id="43137"/>
    <lineage>
        <taxon>Eukaryota</taxon>
        <taxon>Sar</taxon>
        <taxon>Alveolata</taxon>
        <taxon>Ciliophora</taxon>
        <taxon>Intramacronucleata</taxon>
        <taxon>Oligohymenophorea</taxon>
        <taxon>Peniculida</taxon>
        <taxon>Parameciidae</taxon>
        <taxon>Paramecium</taxon>
    </lineage>
</organism>
<evidence type="ECO:0000313" key="4">
    <source>
        <dbReference type="EMBL" id="CAD8194863.1"/>
    </source>
</evidence>
<dbReference type="Pfam" id="PF12895">
    <property type="entry name" value="ANAPC3"/>
    <property type="match status" value="1"/>
</dbReference>
<dbReference type="PROSITE" id="PS50005">
    <property type="entry name" value="TPR"/>
    <property type="match status" value="2"/>
</dbReference>
<name>A0A8S1WYB9_PAROT</name>
<keyword evidence="1" id="KW-0677">Repeat</keyword>
<dbReference type="OrthoDB" id="245563at2759"/>
<evidence type="ECO:0000256" key="2">
    <source>
        <dbReference type="ARBA" id="ARBA00022803"/>
    </source>
</evidence>
<dbReference type="PANTHER" id="PTHR44943:SF4">
    <property type="entry name" value="TPR REPEAT-CONTAINING PROTEIN MJ0798"/>
    <property type="match status" value="1"/>
</dbReference>
<keyword evidence="5" id="KW-1185">Reference proteome</keyword>
<evidence type="ECO:0000256" key="1">
    <source>
        <dbReference type="ARBA" id="ARBA00022737"/>
    </source>
</evidence>
<evidence type="ECO:0000313" key="5">
    <source>
        <dbReference type="Proteomes" id="UP000683925"/>
    </source>
</evidence>
<reference evidence="4" key="1">
    <citation type="submission" date="2021-01" db="EMBL/GenBank/DDBJ databases">
        <authorList>
            <consortium name="Genoscope - CEA"/>
            <person name="William W."/>
        </authorList>
    </citation>
    <scope>NUCLEOTIDE SEQUENCE</scope>
</reference>
<sequence>MSENNIDNIKCPISEHAYDIKLVCFNESCKANRLYCIQCIRDGIHVSHPQNQQEVPLLFEFIGKIGEECDDWITNLNQQMNVASQQFQLLIEGIRSKYQKSKQQFLNLNPKQMNSFFDETIQFQSFQYKTQDKIQQSIKEFQDQMDNLISGLKLSELNYYISNSDLKKTEELYQKGHKLYWMDDNYEEAIKLFDQALIVNSTHKLSLWCKANCLRMLGQFKEAINWADKALEVDPKHCNSLQCKGSALTQLKMFKDANQVIDLSLSINPNHFDSLWSKGCCLQQQNLFQEALIFYEKALKIIPNDKWTINRRDDCLKALNQK</sequence>
<dbReference type="EMBL" id="CAJJDP010000107">
    <property type="protein sequence ID" value="CAD8194863.1"/>
    <property type="molecule type" value="Genomic_DNA"/>
</dbReference>
<dbReference type="InterPro" id="IPR019734">
    <property type="entry name" value="TPR_rpt"/>
</dbReference>
<proteinExistence type="predicted"/>
<keyword evidence="2 3" id="KW-0802">TPR repeat</keyword>
<evidence type="ECO:0008006" key="6">
    <source>
        <dbReference type="Google" id="ProtNLM"/>
    </source>
</evidence>
<evidence type="ECO:0000256" key="3">
    <source>
        <dbReference type="PROSITE-ProRule" id="PRU00339"/>
    </source>
</evidence>
<dbReference type="PANTHER" id="PTHR44943">
    <property type="entry name" value="CELLULOSE SYNTHASE OPERON PROTEIN C"/>
    <property type="match status" value="1"/>
</dbReference>
<feature type="repeat" description="TPR" evidence="3">
    <location>
        <begin position="272"/>
        <end position="305"/>
    </location>
</feature>
<feature type="repeat" description="TPR" evidence="3">
    <location>
        <begin position="170"/>
        <end position="203"/>
    </location>
</feature>
<gene>
    <name evidence="4" type="ORF">POCTA_138.1.T1070198</name>
</gene>
<dbReference type="InterPro" id="IPR051685">
    <property type="entry name" value="Ycf3/AcsC/BcsC/TPR_MFPF"/>
</dbReference>
<comment type="caution">
    <text evidence="4">The sequence shown here is derived from an EMBL/GenBank/DDBJ whole genome shotgun (WGS) entry which is preliminary data.</text>
</comment>
<dbReference type="AlphaFoldDB" id="A0A8S1WYB9"/>
<dbReference type="Proteomes" id="UP000683925">
    <property type="component" value="Unassembled WGS sequence"/>
</dbReference>